<dbReference type="RefSeq" id="WP_184116580.1">
    <property type="nucleotide sequence ID" value="NZ_JACHNY010000007.1"/>
</dbReference>
<reference evidence="1 2" key="1">
    <citation type="submission" date="2020-08" db="EMBL/GenBank/DDBJ databases">
        <title>Genomic Encyclopedia of Type Strains, Phase IV (KMG-IV): sequencing the most valuable type-strain genomes for metagenomic binning, comparative biology and taxonomic classification.</title>
        <authorList>
            <person name="Goeker M."/>
        </authorList>
    </citation>
    <scope>NUCLEOTIDE SEQUENCE [LARGE SCALE GENOMIC DNA]</scope>
    <source>
        <strain evidence="1 2">DSM 15867</strain>
    </source>
</reference>
<keyword evidence="2" id="KW-1185">Reference proteome</keyword>
<evidence type="ECO:0000313" key="1">
    <source>
        <dbReference type="EMBL" id="MBB4619135.1"/>
    </source>
</evidence>
<protein>
    <submittedName>
        <fullName evidence="1">Uncharacterized protein</fullName>
    </submittedName>
</protein>
<accession>A0A7W7ALA3</accession>
<proteinExistence type="predicted"/>
<dbReference type="AlphaFoldDB" id="A0A7W7ALA3"/>
<dbReference type="EMBL" id="JACHNY010000007">
    <property type="protein sequence ID" value="MBB4619135.1"/>
    <property type="molecule type" value="Genomic_DNA"/>
</dbReference>
<evidence type="ECO:0000313" key="2">
    <source>
        <dbReference type="Proteomes" id="UP000574769"/>
    </source>
</evidence>
<dbReference type="Proteomes" id="UP000574769">
    <property type="component" value="Unassembled WGS sequence"/>
</dbReference>
<sequence>MPGSRTPLTGAQQLRAIAVDMLVMADILDEPPADTAAVEHRVGAIEKMAMRTWTVGRGRPPMGWN</sequence>
<name>A0A7W7ALA3_9SPHN</name>
<organism evidence="1 2">
    <name type="scientific">Sphingomonas abaci</name>
    <dbReference type="NCBI Taxonomy" id="237611"/>
    <lineage>
        <taxon>Bacteria</taxon>
        <taxon>Pseudomonadati</taxon>
        <taxon>Pseudomonadota</taxon>
        <taxon>Alphaproteobacteria</taxon>
        <taxon>Sphingomonadales</taxon>
        <taxon>Sphingomonadaceae</taxon>
        <taxon>Sphingomonas</taxon>
    </lineage>
</organism>
<gene>
    <name evidence="1" type="ORF">GGQ96_003285</name>
</gene>
<comment type="caution">
    <text evidence="1">The sequence shown here is derived from an EMBL/GenBank/DDBJ whole genome shotgun (WGS) entry which is preliminary data.</text>
</comment>